<proteinExistence type="predicted"/>
<organism evidence="2 3">
    <name type="scientific">Fusarium oxysporum f. sp. cubense</name>
    <dbReference type="NCBI Taxonomy" id="61366"/>
    <lineage>
        <taxon>Eukaryota</taxon>
        <taxon>Fungi</taxon>
        <taxon>Dikarya</taxon>
        <taxon>Ascomycota</taxon>
        <taxon>Pezizomycotina</taxon>
        <taxon>Sordariomycetes</taxon>
        <taxon>Hypocreomycetidae</taxon>
        <taxon>Hypocreales</taxon>
        <taxon>Nectriaceae</taxon>
        <taxon>Fusarium</taxon>
        <taxon>Fusarium oxysporum species complex</taxon>
    </lineage>
</organism>
<feature type="compositionally biased region" description="Acidic residues" evidence="1">
    <location>
        <begin position="42"/>
        <end position="53"/>
    </location>
</feature>
<protein>
    <submittedName>
        <fullName evidence="2">Uncharacterized protein</fullName>
    </submittedName>
</protein>
<evidence type="ECO:0000256" key="1">
    <source>
        <dbReference type="SAM" id="MobiDB-lite"/>
    </source>
</evidence>
<accession>A0A5C6T0H0</accession>
<name>A0A5C6T0H0_FUSOC</name>
<feature type="compositionally biased region" description="Basic and acidic residues" evidence="1">
    <location>
        <begin position="9"/>
        <end position="22"/>
    </location>
</feature>
<feature type="compositionally biased region" description="Basic and acidic residues" evidence="1">
    <location>
        <begin position="32"/>
        <end position="41"/>
    </location>
</feature>
<sequence>MGSGMVRDQVQDKASKREDKSINKITMMGLKQENHDGRDLENEPSFDEQDDYNEGYKERPSA</sequence>
<dbReference type="Proteomes" id="UP000321331">
    <property type="component" value="Unassembled WGS sequence"/>
</dbReference>
<dbReference type="AlphaFoldDB" id="A0A5C6T0H0"/>
<comment type="caution">
    <text evidence="2">The sequence shown here is derived from an EMBL/GenBank/DDBJ whole genome shotgun (WGS) entry which is preliminary data.</text>
</comment>
<reference evidence="2 3" key="1">
    <citation type="submission" date="2019-07" db="EMBL/GenBank/DDBJ databases">
        <title>The First High-Quality Draft Genome Sequence of the Causal Agent of the Current Panama Disease Epidemic.</title>
        <authorList>
            <person name="Warmington R.J."/>
            <person name="Kay W."/>
            <person name="Jeffries A."/>
            <person name="Bebber D."/>
            <person name="Moore K."/>
            <person name="Studholme D.J."/>
        </authorList>
    </citation>
    <scope>NUCLEOTIDE SEQUENCE [LARGE SCALE GENOMIC DNA]</scope>
    <source>
        <strain evidence="2 3">TR4</strain>
    </source>
</reference>
<evidence type="ECO:0000313" key="3">
    <source>
        <dbReference type="Proteomes" id="UP000321331"/>
    </source>
</evidence>
<evidence type="ECO:0000313" key="2">
    <source>
        <dbReference type="EMBL" id="TXC03889.1"/>
    </source>
</evidence>
<feature type="region of interest" description="Disordered" evidence="1">
    <location>
        <begin position="1"/>
        <end position="62"/>
    </location>
</feature>
<dbReference type="EMBL" id="VMNF01000007">
    <property type="protein sequence ID" value="TXC03889.1"/>
    <property type="molecule type" value="Genomic_DNA"/>
</dbReference>
<gene>
    <name evidence="2" type="ORF">FocTR4_00002120</name>
</gene>